<protein>
    <recommendedName>
        <fullName evidence="3">Head-to-tail adaptor</fullName>
    </recommendedName>
</protein>
<sequence>MTALATFDHVQSGFEKPIPSSLKPKVEVFLGRASRRLHLVVPKLAAAIDKALAESDYDPESPEDETNEVPVVVGFARDMIVQAAENKLRNFSGYSSESAGVFSVTREDYWAKGRIVFEPEDLRLLNENIDETFGAVLTGPIRTSVPPHRWP</sequence>
<dbReference type="OrthoDB" id="17087at10239"/>
<accession>A0A0K0N6I2</accession>
<proteinExistence type="predicted"/>
<reference evidence="1 2" key="1">
    <citation type="journal article" date="2015" name="PLoS ONE">
        <title>Lysis to Kill: Evaluation of the Lytic Abilities, and Genomics of Nine Bacteriophages Infective for Gordonia spp. and Their Potential Use in Activated Sludge Foam Biocontrol.</title>
        <authorList>
            <person name="Dyson Z.A."/>
            <person name="Tucci J."/>
            <person name="Seviour R.J."/>
            <person name="Petrovski S."/>
        </authorList>
    </citation>
    <scope>NUCLEOTIDE SEQUENCE [LARGE SCALE GENOMIC DNA]</scope>
</reference>
<gene>
    <name evidence="1" type="ORF">GTE8_20</name>
</gene>
<dbReference type="EMBL" id="KR053201">
    <property type="protein sequence ID" value="AKJ72363.1"/>
    <property type="molecule type" value="Genomic_DNA"/>
</dbReference>
<evidence type="ECO:0000313" key="1">
    <source>
        <dbReference type="EMBL" id="AKJ72363.1"/>
    </source>
</evidence>
<dbReference type="RefSeq" id="YP_009187082.1">
    <property type="nucleotide sequence ID" value="NC_028653.1"/>
</dbReference>
<organism evidence="1 2">
    <name type="scientific">Gordonia phage GTE8</name>
    <dbReference type="NCBI Taxonomy" id="1647475"/>
    <lineage>
        <taxon>Viruses</taxon>
        <taxon>Duplodnaviria</taxon>
        <taxon>Heunggongvirae</taxon>
        <taxon>Uroviricota</taxon>
        <taxon>Caudoviricetes</taxon>
        <taxon>Zierdtviridae</taxon>
        <taxon>Emilbogenvirinae</taxon>
        <taxon>Foxborovirus</taxon>
        <taxon>Foxborovirus GTE8</taxon>
    </lineage>
</organism>
<evidence type="ECO:0008006" key="3">
    <source>
        <dbReference type="Google" id="ProtNLM"/>
    </source>
</evidence>
<name>A0A0K0N6I2_9CAUD</name>
<dbReference type="KEGG" id="vg:26515978"/>
<evidence type="ECO:0000313" key="2">
    <source>
        <dbReference type="Proteomes" id="UP000204476"/>
    </source>
</evidence>
<dbReference type="GeneID" id="26515978"/>
<dbReference type="Proteomes" id="UP000204476">
    <property type="component" value="Genome"/>
</dbReference>
<keyword evidence="2" id="KW-1185">Reference proteome</keyword>